<protein>
    <submittedName>
        <fullName evidence="1">Uncharacterized protein</fullName>
    </submittedName>
</protein>
<organism evidence="1 2">
    <name type="scientific">Heterodera trifolii</name>
    <dbReference type="NCBI Taxonomy" id="157864"/>
    <lineage>
        <taxon>Eukaryota</taxon>
        <taxon>Metazoa</taxon>
        <taxon>Ecdysozoa</taxon>
        <taxon>Nematoda</taxon>
        <taxon>Chromadorea</taxon>
        <taxon>Rhabditida</taxon>
        <taxon>Tylenchina</taxon>
        <taxon>Tylenchomorpha</taxon>
        <taxon>Tylenchoidea</taxon>
        <taxon>Heteroderidae</taxon>
        <taxon>Heteroderinae</taxon>
        <taxon>Heterodera</taxon>
    </lineage>
</organism>
<reference evidence="1 2" key="1">
    <citation type="submission" date="2024-10" db="EMBL/GenBank/DDBJ databases">
        <authorList>
            <person name="Kim D."/>
        </authorList>
    </citation>
    <scope>NUCLEOTIDE SEQUENCE [LARGE SCALE GENOMIC DNA]</scope>
    <source>
        <strain evidence="1">BH-2024</strain>
    </source>
</reference>
<accession>A0ABD2I367</accession>
<keyword evidence="2" id="KW-1185">Reference proteome</keyword>
<gene>
    <name evidence="1" type="ORF">niasHT_031037</name>
</gene>
<proteinExistence type="predicted"/>
<dbReference type="AlphaFoldDB" id="A0ABD2I367"/>
<comment type="caution">
    <text evidence="1">The sequence shown here is derived from an EMBL/GenBank/DDBJ whole genome shotgun (WGS) entry which is preliminary data.</text>
</comment>
<name>A0ABD2I367_9BILA</name>
<sequence>MTERTWPTSTNNCVEKQMTKSRNCRRSSMRPSILSRDLAVKREAEEHLMKMEEGDNCKREGRNETESVSRIAFKGAGGERAEAERPTYFHIFRGEVQLATETVARADYEPKGRCDRFPDKKHAEAELLRRDGTIRAEGTVNRSDYANDGKRGERHEISWPDLDPIQHHANNIHRAEFVAHESGKRKVPTEEGFVGSLLSDEFYLGVNYTPRFGATFDANVAMTALGQAHDDPNVQA</sequence>
<evidence type="ECO:0000313" key="1">
    <source>
        <dbReference type="EMBL" id="KAL3071846.1"/>
    </source>
</evidence>
<dbReference type="Proteomes" id="UP001620626">
    <property type="component" value="Unassembled WGS sequence"/>
</dbReference>
<evidence type="ECO:0000313" key="2">
    <source>
        <dbReference type="Proteomes" id="UP001620626"/>
    </source>
</evidence>
<dbReference type="EMBL" id="JBICBT010001355">
    <property type="protein sequence ID" value="KAL3071846.1"/>
    <property type="molecule type" value="Genomic_DNA"/>
</dbReference>